<organism evidence="2">
    <name type="scientific">Fagus sylvatica</name>
    <name type="common">Beechnut</name>
    <dbReference type="NCBI Taxonomy" id="28930"/>
    <lineage>
        <taxon>Eukaryota</taxon>
        <taxon>Viridiplantae</taxon>
        <taxon>Streptophyta</taxon>
        <taxon>Embryophyta</taxon>
        <taxon>Tracheophyta</taxon>
        <taxon>Spermatophyta</taxon>
        <taxon>Magnoliopsida</taxon>
        <taxon>eudicotyledons</taxon>
        <taxon>Gunneridae</taxon>
        <taxon>Pentapetalae</taxon>
        <taxon>rosids</taxon>
        <taxon>fabids</taxon>
        <taxon>Fagales</taxon>
        <taxon>Fagaceae</taxon>
        <taxon>Fagus</taxon>
    </lineage>
</organism>
<dbReference type="GO" id="GO:0005634">
    <property type="term" value="C:nucleus"/>
    <property type="evidence" value="ECO:0007669"/>
    <property type="project" value="TreeGrafter"/>
</dbReference>
<evidence type="ECO:0000256" key="1">
    <source>
        <dbReference type="SAM" id="MobiDB-lite"/>
    </source>
</evidence>
<evidence type="ECO:0008006" key="3">
    <source>
        <dbReference type="Google" id="ProtNLM"/>
    </source>
</evidence>
<dbReference type="InterPro" id="IPR047252">
    <property type="entry name" value="TP53BP1-like"/>
</dbReference>
<name>A0A2N9GIE2_FAGSY</name>
<proteinExistence type="predicted"/>
<dbReference type="PANTHER" id="PTHR15321">
    <property type="entry name" value="TUMOR SUPPRESSOR P53-BINDING PROTEIN 1"/>
    <property type="match status" value="1"/>
</dbReference>
<dbReference type="PANTHER" id="PTHR15321:SF3">
    <property type="entry name" value="TP53-BINDING PROTEIN 1"/>
    <property type="match status" value="1"/>
</dbReference>
<protein>
    <recommendedName>
        <fullName evidence="3">BRCT domain-containing protein</fullName>
    </recommendedName>
</protein>
<dbReference type="InterPro" id="IPR036420">
    <property type="entry name" value="BRCT_dom_sf"/>
</dbReference>
<accession>A0A2N9GIE2</accession>
<dbReference type="GO" id="GO:0042393">
    <property type="term" value="F:histone binding"/>
    <property type="evidence" value="ECO:0007669"/>
    <property type="project" value="TreeGrafter"/>
</dbReference>
<dbReference type="GO" id="GO:0045944">
    <property type="term" value="P:positive regulation of transcription by RNA polymerase II"/>
    <property type="evidence" value="ECO:0007669"/>
    <property type="project" value="TreeGrafter"/>
</dbReference>
<dbReference type="Gene3D" id="3.40.50.10190">
    <property type="entry name" value="BRCT domain"/>
    <property type="match status" value="1"/>
</dbReference>
<evidence type="ECO:0000313" key="2">
    <source>
        <dbReference type="EMBL" id="SPC99315.1"/>
    </source>
</evidence>
<dbReference type="AlphaFoldDB" id="A0A2N9GIE2"/>
<feature type="compositionally biased region" description="Polar residues" evidence="1">
    <location>
        <begin position="272"/>
        <end position="282"/>
    </location>
</feature>
<dbReference type="GO" id="GO:0000077">
    <property type="term" value="P:DNA damage checkpoint signaling"/>
    <property type="evidence" value="ECO:0007669"/>
    <property type="project" value="TreeGrafter"/>
</dbReference>
<dbReference type="EMBL" id="OIVN01001961">
    <property type="protein sequence ID" value="SPC99315.1"/>
    <property type="molecule type" value="Genomic_DNA"/>
</dbReference>
<sequence>MQFSASGPNLLPLSSVPETGENVYPLSLSNNKESERQYEKKFNFRILKGADVNEAVELSIAASEALVIHELVKSVSASEALPTTSVLEVALQETDTCDSLSDLDDVAMADAFEDVGLSCSGPDQRVCDSAMSHIKETPLSENHYRDDKGLNCTKLRSQQETFDDISKRKHLEDNREMDMQLTKDLPLESLDCERRKKLPLDPVVVLKTYKLARSVDSMLHQSVRENSDGLSMTQDNTKSFPKCFLGETSFLSESADIAPDENSFVQKHDSNSKLGSQSSTRSEGLPDEANEGMLLSQDVRSSSLSFVDPLCSVVPCSISTENASLTQEKNQNDGENGREKCFRPMPELGMEDLQRTLDQNIELEHGDEQATDSVNVEGSGLSVRRQLTSLKTYSMLMPKYVPLLERGRLCHNQLFQLKYDWGLISSDQNMSCTKSSNKRGFDEFQCLSSVSKYTAGRNNEDNQETTVNRSLAAEMTNEERNYNEIAEGGDFLVQPLEKRTPPLVVNQRVCSNLQTSEHFVNNFTEEKHPKPATVPGPVIEHQEIKSLQKIQSEGLNIHDKHVSVRKRVRFSEVKDHLLQRKNLQKLQSSHQNLNALILKVDWLTDSIAAGSIIPPEKTEDWKIDEERECKACMIIFLFYKAWADLDIPIRGVGDSTSPLEKNSSINARNLADNIYFLSIKKVYPFFLLQSLFDVIALIHGGGMVFKTLQWLVQSLDNEKIFVGAIVAEDESRVSRHLKHCALEREIPMMPATWIIKSLHSGKLFPITEKNGSLLLPTNNIPEAPISIDWSEEI</sequence>
<reference evidence="2" key="1">
    <citation type="submission" date="2018-02" db="EMBL/GenBank/DDBJ databases">
        <authorList>
            <person name="Cohen D.B."/>
            <person name="Kent A.D."/>
        </authorList>
    </citation>
    <scope>NUCLEOTIDE SEQUENCE</scope>
</reference>
<feature type="region of interest" description="Disordered" evidence="1">
    <location>
        <begin position="264"/>
        <end position="288"/>
    </location>
</feature>
<gene>
    <name evidence="2" type="ORF">FSB_LOCUS27197</name>
</gene>